<evidence type="ECO:0000313" key="1">
    <source>
        <dbReference type="EMBL" id="CAF4560116.1"/>
    </source>
</evidence>
<organism evidence="1 2">
    <name type="scientific">Rotaria magnacalcarata</name>
    <dbReference type="NCBI Taxonomy" id="392030"/>
    <lineage>
        <taxon>Eukaryota</taxon>
        <taxon>Metazoa</taxon>
        <taxon>Spiralia</taxon>
        <taxon>Gnathifera</taxon>
        <taxon>Rotifera</taxon>
        <taxon>Eurotatoria</taxon>
        <taxon>Bdelloidea</taxon>
        <taxon>Philodinida</taxon>
        <taxon>Philodinidae</taxon>
        <taxon>Rotaria</taxon>
    </lineage>
</organism>
<gene>
    <name evidence="1" type="ORF">SMN809_LOCUS37407</name>
</gene>
<sequence length="81" mass="9318">RSSLNPSAPEFQGPLSSNIMNIARLMEQQQKQQQVYSNIPTTRSCQQSDIEAIQHVQNQVVHYYHLQTNQPHLVQQQLPPP</sequence>
<name>A0A8S2YKB6_9BILA</name>
<dbReference type="EMBL" id="CAJOBI010094910">
    <property type="protein sequence ID" value="CAF4560116.1"/>
    <property type="molecule type" value="Genomic_DNA"/>
</dbReference>
<feature type="non-terminal residue" evidence="1">
    <location>
        <position position="1"/>
    </location>
</feature>
<feature type="non-terminal residue" evidence="1">
    <location>
        <position position="81"/>
    </location>
</feature>
<protein>
    <submittedName>
        <fullName evidence="1">Uncharacterized protein</fullName>
    </submittedName>
</protein>
<comment type="caution">
    <text evidence="1">The sequence shown here is derived from an EMBL/GenBank/DDBJ whole genome shotgun (WGS) entry which is preliminary data.</text>
</comment>
<reference evidence="1" key="1">
    <citation type="submission" date="2021-02" db="EMBL/GenBank/DDBJ databases">
        <authorList>
            <person name="Nowell W R."/>
        </authorList>
    </citation>
    <scope>NUCLEOTIDE SEQUENCE</scope>
</reference>
<dbReference type="AlphaFoldDB" id="A0A8S2YKB6"/>
<accession>A0A8S2YKB6</accession>
<proteinExistence type="predicted"/>
<evidence type="ECO:0000313" key="2">
    <source>
        <dbReference type="Proteomes" id="UP000676336"/>
    </source>
</evidence>
<dbReference type="Proteomes" id="UP000676336">
    <property type="component" value="Unassembled WGS sequence"/>
</dbReference>